<keyword evidence="3 6" id="KW-0238">DNA-binding</keyword>
<name>A0A672PRH2_SINGR</name>
<evidence type="ECO:0000256" key="7">
    <source>
        <dbReference type="SAM" id="MobiDB-lite"/>
    </source>
</evidence>
<reference evidence="9" key="1">
    <citation type="submission" date="2025-08" db="UniProtKB">
        <authorList>
            <consortium name="Ensembl"/>
        </authorList>
    </citation>
    <scope>IDENTIFICATION</scope>
</reference>
<dbReference type="PANTHER" id="PTHR11037">
    <property type="entry name" value="TRANSCRIPTION FACTOR CP2"/>
    <property type="match status" value="1"/>
</dbReference>
<evidence type="ECO:0000256" key="5">
    <source>
        <dbReference type="ARBA" id="ARBA00023242"/>
    </source>
</evidence>
<reference evidence="9" key="2">
    <citation type="submission" date="2025-09" db="UniProtKB">
        <authorList>
            <consortium name="Ensembl"/>
        </authorList>
    </citation>
    <scope>IDENTIFICATION</scope>
</reference>
<dbReference type="GO" id="GO:0000978">
    <property type="term" value="F:RNA polymerase II cis-regulatory region sequence-specific DNA binding"/>
    <property type="evidence" value="ECO:0007669"/>
    <property type="project" value="TreeGrafter"/>
</dbReference>
<accession>A0A672PRH2</accession>
<evidence type="ECO:0000256" key="2">
    <source>
        <dbReference type="ARBA" id="ARBA00023015"/>
    </source>
</evidence>
<dbReference type="Proteomes" id="UP000472262">
    <property type="component" value="Unassembled WGS sequence"/>
</dbReference>
<protein>
    <submittedName>
        <fullName evidence="9">Grainyhead-like protein 2 homolog</fullName>
    </submittedName>
</protein>
<evidence type="ECO:0000256" key="3">
    <source>
        <dbReference type="ARBA" id="ARBA00023125"/>
    </source>
</evidence>
<proteinExistence type="predicted"/>
<keyword evidence="2" id="KW-0805">Transcription regulation</keyword>
<dbReference type="GO" id="GO:0007420">
    <property type="term" value="P:brain development"/>
    <property type="evidence" value="ECO:0007669"/>
    <property type="project" value="TreeGrafter"/>
</dbReference>
<dbReference type="InterPro" id="IPR057520">
    <property type="entry name" value="GRHL1/CP2_C"/>
</dbReference>
<keyword evidence="5 6" id="KW-0539">Nucleus</keyword>
<gene>
    <name evidence="9" type="primary">LOC107596692</name>
</gene>
<evidence type="ECO:0000256" key="1">
    <source>
        <dbReference type="ARBA" id="ARBA00004123"/>
    </source>
</evidence>
<dbReference type="GO" id="GO:0005634">
    <property type="term" value="C:nucleus"/>
    <property type="evidence" value="ECO:0007669"/>
    <property type="project" value="UniProtKB-SubCell"/>
</dbReference>
<dbReference type="Pfam" id="PF04516">
    <property type="entry name" value="CP2"/>
    <property type="match status" value="1"/>
</dbReference>
<dbReference type="GO" id="GO:0001228">
    <property type="term" value="F:DNA-binding transcription activator activity, RNA polymerase II-specific"/>
    <property type="evidence" value="ECO:0007669"/>
    <property type="project" value="TreeGrafter"/>
</dbReference>
<comment type="subcellular location">
    <subcellularLocation>
        <location evidence="1 6">Nucleus</location>
    </subcellularLocation>
</comment>
<keyword evidence="10" id="KW-1185">Reference proteome</keyword>
<evidence type="ECO:0000259" key="8">
    <source>
        <dbReference type="PROSITE" id="PS51968"/>
    </source>
</evidence>
<evidence type="ECO:0000313" key="9">
    <source>
        <dbReference type="Ensembl" id="ENSSGRP00000063705.1"/>
    </source>
</evidence>
<dbReference type="AlphaFoldDB" id="A0A672PRH2"/>
<organism evidence="9 10">
    <name type="scientific">Sinocyclocheilus grahami</name>
    <name type="common">Dianchi golden-line fish</name>
    <name type="synonym">Barbus grahami</name>
    <dbReference type="NCBI Taxonomy" id="75366"/>
    <lineage>
        <taxon>Eukaryota</taxon>
        <taxon>Metazoa</taxon>
        <taxon>Chordata</taxon>
        <taxon>Craniata</taxon>
        <taxon>Vertebrata</taxon>
        <taxon>Euteleostomi</taxon>
        <taxon>Actinopterygii</taxon>
        <taxon>Neopterygii</taxon>
        <taxon>Teleostei</taxon>
        <taxon>Ostariophysi</taxon>
        <taxon>Cypriniformes</taxon>
        <taxon>Cyprinidae</taxon>
        <taxon>Cyprininae</taxon>
        <taxon>Sinocyclocheilus</taxon>
    </lineage>
</organism>
<sequence length="593" mass="67931">KSTETDTILKCSRLVVVVPNEMHIPSRRAFTSEDEAWKSYLENPLTAATKAMMSINGDEDSVAALGILYDYYKVPKEKRLLPVPKLPEDHEKRSVQHANESAENRIQVLKSRPVNLSLNTDVHSAENKQDLFGPVPVEEGVVATVKADVYAQAFSNHHQHQGVQYQRMTYHQTLQDPASVSHDGYMKDEQCSTPDSTFEDSYPEETMKYRMPTTLGTDDFSQEHSGIDMFQYGIEASRSVREKAGERPMIYLNKGQFYGITLSETGANKGFRHPISKVRSVVMVVFGQEKYRDEQLKHWNYWHSRQHTAKQRVLDIADYKESFNTIGNIEEIAYNAVSFTWDINEEAKVFITVNCLSTDFSSQKGVKGLPLMIQIDTYSYNNRSNRPIHRAYSQIKVFCDKGAERKIRDEEKKQLRKKVKGKRGSFATLAQKRPDITLFKTMTDLESQPVLFIPDVHLNNLQRAGQVFSFGVEVMESDGVAMKRPFQSSEDDISPPAKYSREERRVLLYVRRENDEVFDALMLRSPTLKSLLEAISGKYSVPVEKMTKIYKKSKKGILVNMDDNIIEHYCNEDAFILSIDNQADCFRVTLTEI</sequence>
<feature type="region of interest" description="Disordered" evidence="7">
    <location>
        <begin position="178"/>
        <end position="201"/>
    </location>
</feature>
<dbReference type="InterPro" id="IPR040167">
    <property type="entry name" value="TF_CP2-like"/>
</dbReference>
<dbReference type="Ensembl" id="ENSSGRT00000067926.1">
    <property type="protein sequence ID" value="ENSSGRP00000063705.1"/>
    <property type="gene ID" value="ENSSGRG00000032898.1"/>
</dbReference>
<dbReference type="PROSITE" id="PS51968">
    <property type="entry name" value="GRH_CP2_DB"/>
    <property type="match status" value="1"/>
</dbReference>
<dbReference type="PANTHER" id="PTHR11037:SF17">
    <property type="entry name" value="GRAINYHEAD-LIKE PROTEIN 2 HOMOLOG"/>
    <property type="match status" value="1"/>
</dbReference>
<feature type="domain" description="Grh/CP2 DB" evidence="8">
    <location>
        <begin position="225"/>
        <end position="453"/>
    </location>
</feature>
<evidence type="ECO:0000256" key="6">
    <source>
        <dbReference type="PROSITE-ProRule" id="PRU01313"/>
    </source>
</evidence>
<dbReference type="InterPro" id="IPR007604">
    <property type="entry name" value="CP2"/>
</dbReference>
<dbReference type="Pfam" id="PF25416">
    <property type="entry name" value="GRHL1_C"/>
    <property type="match status" value="1"/>
</dbReference>
<dbReference type="GO" id="GO:0021915">
    <property type="term" value="P:neural tube development"/>
    <property type="evidence" value="ECO:0007669"/>
    <property type="project" value="TreeGrafter"/>
</dbReference>
<evidence type="ECO:0000256" key="4">
    <source>
        <dbReference type="ARBA" id="ARBA00023163"/>
    </source>
</evidence>
<keyword evidence="4" id="KW-0804">Transcription</keyword>
<evidence type="ECO:0000313" key="10">
    <source>
        <dbReference type="Proteomes" id="UP000472262"/>
    </source>
</evidence>